<sequence>MLKSSKLLILIAFSYVGEAICADAYVRVRCSGESEGATLFINNDAKGECPLTLPVPEGVVHLRAAKEIGEGQYRQFEQTFTLSAGALKPVTVVLDETVLLTPAGRRREEARLAEQQRVEQQQREAQAQAEAQQQAAQQAAQAAAAQEQARLAAERAANKTAVSDFFDQVNQAPAPTSTTLLLYSPVLLPMSTTSDVVSGKAFALNDPAAFANPDSLMARVSRNLEHPPLASEAQRLAAR</sequence>
<evidence type="ECO:0000313" key="2">
    <source>
        <dbReference type="EMBL" id="SYX92090.1"/>
    </source>
</evidence>
<name>A0A383RYA7_9PSED</name>
<evidence type="ECO:0000256" key="1">
    <source>
        <dbReference type="SAM" id="Coils"/>
    </source>
</evidence>
<evidence type="ECO:0000313" key="3">
    <source>
        <dbReference type="Proteomes" id="UP000263595"/>
    </source>
</evidence>
<keyword evidence="3" id="KW-1185">Reference proteome</keyword>
<dbReference type="EMBL" id="UNOZ01000030">
    <property type="protein sequence ID" value="SYX92090.1"/>
    <property type="molecule type" value="Genomic_DNA"/>
</dbReference>
<reference evidence="3" key="1">
    <citation type="submission" date="2018-08" db="EMBL/GenBank/DDBJ databases">
        <authorList>
            <person name="Blom J."/>
        </authorList>
    </citation>
    <scope>NUCLEOTIDE SEQUENCE [LARGE SCALE GENOMIC DNA]</scope>
    <source>
        <strain evidence="3">CCOS 865</strain>
    </source>
</reference>
<protein>
    <recommendedName>
        <fullName evidence="4">PEGA domain-containing protein</fullName>
    </recommendedName>
</protein>
<dbReference type="AlphaFoldDB" id="A0A383RYA7"/>
<accession>A0A383RYA7</accession>
<keyword evidence="1" id="KW-0175">Coiled coil</keyword>
<feature type="coiled-coil region" evidence="1">
    <location>
        <begin position="110"/>
        <end position="149"/>
    </location>
</feature>
<organism evidence="2 3">
    <name type="scientific">Pseudomonas reidholzensis</name>
    <dbReference type="NCBI Taxonomy" id="1785162"/>
    <lineage>
        <taxon>Bacteria</taxon>
        <taxon>Pseudomonadati</taxon>
        <taxon>Pseudomonadota</taxon>
        <taxon>Gammaproteobacteria</taxon>
        <taxon>Pseudomonadales</taxon>
        <taxon>Pseudomonadaceae</taxon>
        <taxon>Pseudomonas</taxon>
    </lineage>
</organism>
<dbReference type="Proteomes" id="UP000263595">
    <property type="component" value="Unassembled WGS sequence"/>
</dbReference>
<evidence type="ECO:0008006" key="4">
    <source>
        <dbReference type="Google" id="ProtNLM"/>
    </source>
</evidence>
<gene>
    <name evidence="2" type="ORF">CCOS865_04375</name>
</gene>
<proteinExistence type="predicted"/>